<evidence type="ECO:0000313" key="3">
    <source>
        <dbReference type="EMBL" id="ANN75060.1"/>
    </source>
</evidence>
<dbReference type="InterPro" id="IPR036637">
    <property type="entry name" value="Phosphohistidine_dom_sf"/>
</dbReference>
<proteinExistence type="predicted"/>
<sequence length="801" mass="89097">MSPRTDSADTTFEFGTKAETLGRLAPLIVGASIPDFCFFTLERWRNSRQDILRSIRERFKGDVVAVRSSALIEDGKLASMAGAFLTRLHVSSAVETALTEAIEQVVESMTGNARDQVLIQRMVDDIAVSGVIMTYDMVHGSPYYCIDFDDETGRTDSVTAGDSVNKGLFVYRDARPEMVRSRRVAKFLELARELESVCGCAALDIEFGLGRNGDLYLFQVRRIALSSQWHPVTERRVARQLKFIEHFIVECSAKRDGVLGDRTILAIMPDWNPAELIGTTPRQLAASLYRELITKSVWCKAREAMGYRSLGEIELMMMINNHPYIDVRHSFNSFLPAGLPEVIGSKLVNAWLDRLEKNPEFHDKVEFDIVHTCLDFSFAETFRERYAEVLDENEFDVYRNALRELTRRCIAPGKDSTLDAALSSAQRLADEVLDPIMGGGAYQYLARADHLLTQCRTLGTYSFAIVARHAFIAEALLRTAVHRGALSQERLMAFKRSVRTVTGSMVEEYASVCAGTLDRSIFLRKFGHLRPGTYEVTSLRYDERDDLFLDDAVQVLAPEAPVFVLHPDERTGLEALLSAAGLDVLDADALLAYANKAIAGREYVKFTFTRTLSDALSALVVWGEQHGLSRDDVSYLDWPTISKSLSHPIMDYVDRYYLDKADAARRSMTVAHAFRLSHIMYGVRDVYVATVNRSVPNFVGVGSASGQIVELTTETSASINIAGKIVCIGNADPGFDWIFTKKPAALVTRFGGANSHMAIRCAEFGLPAAIGCGEQIYERIVCAGRVEINCAGKILRPLYGT</sequence>
<dbReference type="InterPro" id="IPR008279">
    <property type="entry name" value="PEP-util_enz_mobile_dom"/>
</dbReference>
<dbReference type="Pfam" id="PF00391">
    <property type="entry name" value="PEP-utilizers"/>
    <property type="match status" value="1"/>
</dbReference>
<protein>
    <recommendedName>
        <fullName evidence="5">Pyruvate, phosphate dikinase</fullName>
    </recommendedName>
</protein>
<dbReference type="NCBIfam" id="NF004508">
    <property type="entry name" value="PRK05849.1"/>
    <property type="match status" value="1"/>
</dbReference>
<dbReference type="Gene3D" id="3.30.1490.20">
    <property type="entry name" value="ATP-grasp fold, A domain"/>
    <property type="match status" value="1"/>
</dbReference>
<dbReference type="AlphaFoldDB" id="A0A193G5E4"/>
<dbReference type="PANTHER" id="PTHR43615:SF1">
    <property type="entry name" value="PPDK_N DOMAIN-CONTAINING PROTEIN"/>
    <property type="match status" value="1"/>
</dbReference>
<evidence type="ECO:0000313" key="4">
    <source>
        <dbReference type="Proteomes" id="UP000092213"/>
    </source>
</evidence>
<organism evidence="3 4">
    <name type="scientific">Bordetella bronchialis</name>
    <dbReference type="NCBI Taxonomy" id="463025"/>
    <lineage>
        <taxon>Bacteria</taxon>
        <taxon>Pseudomonadati</taxon>
        <taxon>Pseudomonadota</taxon>
        <taxon>Betaproteobacteria</taxon>
        <taxon>Burkholderiales</taxon>
        <taxon>Alcaligenaceae</taxon>
        <taxon>Bordetella</taxon>
    </lineage>
</organism>
<reference evidence="3 4" key="1">
    <citation type="submission" date="2016-06" db="EMBL/GenBank/DDBJ databases">
        <title>Complete genome sequences of Bordetella bronchialis and Bordetella flabilis.</title>
        <authorList>
            <person name="LiPuma J.J."/>
            <person name="Spilker T."/>
        </authorList>
    </citation>
    <scope>NUCLEOTIDE SEQUENCE [LARGE SCALE GENOMIC DNA]</scope>
    <source>
        <strain evidence="3 4">AU17976</strain>
    </source>
</reference>
<dbReference type="SUPFAM" id="SSF52009">
    <property type="entry name" value="Phosphohistidine domain"/>
    <property type="match status" value="1"/>
</dbReference>
<accession>A0A193G5E4</accession>
<feature type="domain" description="Pyruvate phosphate dikinase AMP/ATP-binding" evidence="2">
    <location>
        <begin position="52"/>
        <end position="112"/>
    </location>
</feature>
<evidence type="ECO:0008006" key="5">
    <source>
        <dbReference type="Google" id="ProtNLM"/>
    </source>
</evidence>
<dbReference type="PANTHER" id="PTHR43615">
    <property type="entry name" value="PHOSPHOENOLPYRUVATE SYNTHASE-RELATED"/>
    <property type="match status" value="1"/>
</dbReference>
<dbReference type="Proteomes" id="UP000092213">
    <property type="component" value="Chromosome"/>
</dbReference>
<evidence type="ECO:0000259" key="2">
    <source>
        <dbReference type="Pfam" id="PF01326"/>
    </source>
</evidence>
<dbReference type="InterPro" id="IPR002192">
    <property type="entry name" value="PPDK_AMP/ATP-bd"/>
</dbReference>
<dbReference type="GO" id="GO:0016301">
    <property type="term" value="F:kinase activity"/>
    <property type="evidence" value="ECO:0007669"/>
    <property type="project" value="InterPro"/>
</dbReference>
<dbReference type="Gene3D" id="3.50.30.10">
    <property type="entry name" value="Phosphohistidine domain"/>
    <property type="match status" value="1"/>
</dbReference>
<dbReference type="InterPro" id="IPR051549">
    <property type="entry name" value="PEP_Utilizing_Enz"/>
</dbReference>
<dbReference type="InterPro" id="IPR013815">
    <property type="entry name" value="ATP_grasp_subdomain_1"/>
</dbReference>
<feature type="domain" description="PEP-utilising enzyme mobile" evidence="1">
    <location>
        <begin position="723"/>
        <end position="776"/>
    </location>
</feature>
<name>A0A193G5E4_9BORD</name>
<dbReference type="GO" id="GO:0005524">
    <property type="term" value="F:ATP binding"/>
    <property type="evidence" value="ECO:0007669"/>
    <property type="project" value="InterPro"/>
</dbReference>
<dbReference type="Pfam" id="PF01326">
    <property type="entry name" value="PPDK_N"/>
    <property type="match status" value="1"/>
</dbReference>
<dbReference type="EMBL" id="CP016171">
    <property type="protein sequence ID" value="ANN75060.1"/>
    <property type="molecule type" value="Genomic_DNA"/>
</dbReference>
<dbReference type="STRING" id="463025.BAU08_25275"/>
<evidence type="ECO:0000259" key="1">
    <source>
        <dbReference type="Pfam" id="PF00391"/>
    </source>
</evidence>
<gene>
    <name evidence="3" type="ORF">BAU08_25275</name>
</gene>
<dbReference type="SUPFAM" id="SSF56059">
    <property type="entry name" value="Glutathione synthetase ATP-binding domain-like"/>
    <property type="match status" value="1"/>
</dbReference>